<organism evidence="13 14">
    <name type="scientific">Selenomonas caprae</name>
    <dbReference type="NCBI Taxonomy" id="2606905"/>
    <lineage>
        <taxon>Bacteria</taxon>
        <taxon>Bacillati</taxon>
        <taxon>Bacillota</taxon>
        <taxon>Negativicutes</taxon>
        <taxon>Selenomonadales</taxon>
        <taxon>Selenomonadaceae</taxon>
        <taxon>Selenomonas</taxon>
    </lineage>
</organism>
<evidence type="ECO:0000256" key="8">
    <source>
        <dbReference type="ARBA" id="ARBA00029447"/>
    </source>
</evidence>
<keyword evidence="7 9" id="KW-0807">Transducer</keyword>
<feature type="domain" description="Methyl-accepting transducer" evidence="11">
    <location>
        <begin position="382"/>
        <end position="653"/>
    </location>
</feature>
<name>A0A5D6WUV7_9FIRM</name>
<evidence type="ECO:0000256" key="7">
    <source>
        <dbReference type="ARBA" id="ARBA00023224"/>
    </source>
</evidence>
<comment type="caution">
    <text evidence="13">The sequence shown here is derived from an EMBL/GenBank/DDBJ whole genome shotgun (WGS) entry which is preliminary data.</text>
</comment>
<protein>
    <submittedName>
        <fullName evidence="13">Methyl-accepting chemotaxis protein</fullName>
    </submittedName>
</protein>
<evidence type="ECO:0000259" key="12">
    <source>
        <dbReference type="PROSITE" id="PS50885"/>
    </source>
</evidence>
<dbReference type="AlphaFoldDB" id="A0A5D6WUV7"/>
<dbReference type="InterPro" id="IPR004089">
    <property type="entry name" value="MCPsignal_dom"/>
</dbReference>
<dbReference type="Gene3D" id="1.10.287.950">
    <property type="entry name" value="Methyl-accepting chemotaxis protein"/>
    <property type="match status" value="1"/>
</dbReference>
<reference evidence="13 14" key="1">
    <citation type="submission" date="2019-08" db="EMBL/GenBank/DDBJ databases">
        <title>Selenomonas sp. mPRGC5 and Selenomonas sp. mPRGC8 isolated from ruminal fluid of dairy goat (Capra hircus).</title>
        <authorList>
            <person name="Poothong S."/>
            <person name="Nuengjamnong C."/>
            <person name="Tanasupawat S."/>
        </authorList>
    </citation>
    <scope>NUCLEOTIDE SEQUENCE [LARGE SCALE GENOMIC DNA]</scope>
    <source>
        <strain evidence="14">mPRGC8</strain>
    </source>
</reference>
<dbReference type="SMART" id="SM00304">
    <property type="entry name" value="HAMP"/>
    <property type="match status" value="2"/>
</dbReference>
<proteinExistence type="inferred from homology"/>
<dbReference type="Pfam" id="PF00015">
    <property type="entry name" value="MCPsignal"/>
    <property type="match status" value="1"/>
</dbReference>
<dbReference type="CDD" id="cd11386">
    <property type="entry name" value="MCP_signal"/>
    <property type="match status" value="1"/>
</dbReference>
<dbReference type="Pfam" id="PF02743">
    <property type="entry name" value="dCache_1"/>
    <property type="match status" value="1"/>
</dbReference>
<dbReference type="PANTHER" id="PTHR32089:SF112">
    <property type="entry name" value="LYSOZYME-LIKE PROTEIN-RELATED"/>
    <property type="match status" value="1"/>
</dbReference>
<evidence type="ECO:0000256" key="1">
    <source>
        <dbReference type="ARBA" id="ARBA00004651"/>
    </source>
</evidence>
<dbReference type="EMBL" id="VTOZ01000001">
    <property type="protein sequence ID" value="TYZ31055.1"/>
    <property type="molecule type" value="Genomic_DNA"/>
</dbReference>
<dbReference type="CDD" id="cd06225">
    <property type="entry name" value="HAMP"/>
    <property type="match status" value="1"/>
</dbReference>
<dbReference type="Proteomes" id="UP000322783">
    <property type="component" value="Unassembled WGS sequence"/>
</dbReference>
<evidence type="ECO:0000259" key="11">
    <source>
        <dbReference type="PROSITE" id="PS50111"/>
    </source>
</evidence>
<keyword evidence="6 10" id="KW-0472">Membrane</keyword>
<dbReference type="Pfam" id="PF00672">
    <property type="entry name" value="HAMP"/>
    <property type="match status" value="1"/>
</dbReference>
<evidence type="ECO:0000256" key="3">
    <source>
        <dbReference type="ARBA" id="ARBA00022500"/>
    </source>
</evidence>
<feature type="transmembrane region" description="Helical" evidence="10">
    <location>
        <begin position="288"/>
        <end position="310"/>
    </location>
</feature>
<evidence type="ECO:0000256" key="5">
    <source>
        <dbReference type="ARBA" id="ARBA00022989"/>
    </source>
</evidence>
<gene>
    <name evidence="13" type="ORF">FZ041_00630</name>
</gene>
<keyword evidence="2" id="KW-1003">Cell membrane</keyword>
<dbReference type="PROSITE" id="PS50885">
    <property type="entry name" value="HAMP"/>
    <property type="match status" value="1"/>
</dbReference>
<feature type="domain" description="HAMP" evidence="12">
    <location>
        <begin position="310"/>
        <end position="363"/>
    </location>
</feature>
<dbReference type="SMART" id="SM00283">
    <property type="entry name" value="MA"/>
    <property type="match status" value="1"/>
</dbReference>
<dbReference type="InterPro" id="IPR003660">
    <property type="entry name" value="HAMP_dom"/>
</dbReference>
<keyword evidence="4 10" id="KW-0812">Transmembrane</keyword>
<dbReference type="InterPro" id="IPR033479">
    <property type="entry name" value="dCache_1"/>
</dbReference>
<keyword evidence="3" id="KW-0145">Chemotaxis</keyword>
<dbReference type="CDD" id="cd12912">
    <property type="entry name" value="PDC2_MCP_like"/>
    <property type="match status" value="1"/>
</dbReference>
<dbReference type="CDD" id="cd18773">
    <property type="entry name" value="PDC1_HK_sensor"/>
    <property type="match status" value="1"/>
</dbReference>
<keyword evidence="14" id="KW-1185">Reference proteome</keyword>
<dbReference type="GO" id="GO:0005886">
    <property type="term" value="C:plasma membrane"/>
    <property type="evidence" value="ECO:0007669"/>
    <property type="project" value="UniProtKB-SubCell"/>
</dbReference>
<evidence type="ECO:0000256" key="9">
    <source>
        <dbReference type="PROSITE-ProRule" id="PRU00284"/>
    </source>
</evidence>
<evidence type="ECO:0000313" key="13">
    <source>
        <dbReference type="EMBL" id="TYZ31055.1"/>
    </source>
</evidence>
<dbReference type="Gene3D" id="3.30.450.20">
    <property type="entry name" value="PAS domain"/>
    <property type="match status" value="2"/>
</dbReference>
<accession>A0A5D6WUV7</accession>
<evidence type="ECO:0000256" key="10">
    <source>
        <dbReference type="SAM" id="Phobius"/>
    </source>
</evidence>
<dbReference type="PROSITE" id="PS50111">
    <property type="entry name" value="CHEMOTAXIS_TRANSDUC_2"/>
    <property type="match status" value="1"/>
</dbReference>
<evidence type="ECO:0000256" key="4">
    <source>
        <dbReference type="ARBA" id="ARBA00022692"/>
    </source>
</evidence>
<feature type="transmembrane region" description="Helical" evidence="10">
    <location>
        <begin position="16"/>
        <end position="38"/>
    </location>
</feature>
<evidence type="ECO:0000256" key="6">
    <source>
        <dbReference type="ARBA" id="ARBA00023136"/>
    </source>
</evidence>
<dbReference type="SUPFAM" id="SSF58104">
    <property type="entry name" value="Methyl-accepting chemotaxis protein (MCP) signaling domain"/>
    <property type="match status" value="1"/>
</dbReference>
<dbReference type="Gene3D" id="1.10.8.500">
    <property type="entry name" value="HAMP domain in histidine kinase"/>
    <property type="match status" value="1"/>
</dbReference>
<comment type="similarity">
    <text evidence="8">Belongs to the methyl-accepting chemotaxis (MCP) protein family.</text>
</comment>
<comment type="subcellular location">
    <subcellularLocation>
        <location evidence="1">Cell membrane</location>
        <topology evidence="1">Multi-pass membrane protein</topology>
    </subcellularLocation>
</comment>
<sequence>MVITQGGKDMGIRQKFFALAGVAGVIMAIVSGVGYYLASTHLSSSVEREITDTMQGTANKLDGWLAAKKQVAVSAADLMAKQDDGTKSPEQLRSLLAVAGEDVNAVSDLIVGNSEGTIVGYRAGNLAPKLNPVTMRFYKLPKASGQVEFMDTYVDRITGKMVVSIAAPYRSASGEYRGAICEDIFLDVLSDVVKELKYQGEGTGYILDNNGNVIATEDSEALNKNAADLPGFQQEYERMTQQAAGFAKVEKDGKEMVLGYATIPSTHWIAGILVPEDVIYGQLTTLKWTYGLLTVAGILLIVWACLQFATGMTRRILELKDHAAELAEGNLTGADLANLSADELGDLGRGFNVMKGHIKKLITQMSATSEQVAASSEELTASAQQSAEASTNVAQTVSEVAAGMSAQTGHVDEANHNVQEVVAELNGVAEKVQQITEMTVAAADAAAQGQTLMEQAVKRMAGIESSVGESAEVVANLGRNSQEIGAIIDTISGIAEQTNLLALNAAIEAARAGEQGRGFSVVADEVRKLAEQSQLATEEIRQRIGAVQNGTSEAVSTMQSGTDEVKNGAEAIRAVGEEFGKIMQRVTAIKEHMAKIDAAVQTVSAGGGHIETAVSRIDEVSRKTAEQTESISAATEEQSASTQEIAAASQSLAQMASDLQDMAAKFRI</sequence>
<dbReference type="GO" id="GO:0006935">
    <property type="term" value="P:chemotaxis"/>
    <property type="evidence" value="ECO:0007669"/>
    <property type="project" value="UniProtKB-KW"/>
</dbReference>
<keyword evidence="5 10" id="KW-1133">Transmembrane helix</keyword>
<evidence type="ECO:0000313" key="14">
    <source>
        <dbReference type="Proteomes" id="UP000322783"/>
    </source>
</evidence>
<dbReference type="PANTHER" id="PTHR32089">
    <property type="entry name" value="METHYL-ACCEPTING CHEMOTAXIS PROTEIN MCPB"/>
    <property type="match status" value="1"/>
</dbReference>
<evidence type="ECO:0000256" key="2">
    <source>
        <dbReference type="ARBA" id="ARBA00022475"/>
    </source>
</evidence>
<dbReference type="GO" id="GO:0007165">
    <property type="term" value="P:signal transduction"/>
    <property type="evidence" value="ECO:0007669"/>
    <property type="project" value="UniProtKB-KW"/>
</dbReference>